<reference evidence="2 3" key="1">
    <citation type="submission" date="2015-01" db="EMBL/GenBank/DDBJ databases">
        <title>Draft genome of the acidophilic iron oxidizer Acidithrix ferrooxidans strain Py-F3.</title>
        <authorList>
            <person name="Poehlein A."/>
            <person name="Eisen S."/>
            <person name="Schloemann M."/>
            <person name="Johnson B.D."/>
            <person name="Daniel R."/>
            <person name="Muehling M."/>
        </authorList>
    </citation>
    <scope>NUCLEOTIDE SEQUENCE [LARGE SCALE GENOMIC DNA]</scope>
    <source>
        <strain evidence="2 3">Py-F3</strain>
    </source>
</reference>
<name>A0A0D8HG07_9ACTN</name>
<protein>
    <submittedName>
        <fullName evidence="2">Helix-turn-helix domain protein</fullName>
    </submittedName>
</protein>
<dbReference type="GO" id="GO:0003677">
    <property type="term" value="F:DNA binding"/>
    <property type="evidence" value="ECO:0007669"/>
    <property type="project" value="InterPro"/>
</dbReference>
<evidence type="ECO:0000313" key="2">
    <source>
        <dbReference type="EMBL" id="KJF15996.1"/>
    </source>
</evidence>
<dbReference type="InterPro" id="IPR010093">
    <property type="entry name" value="SinI_DNA-bd"/>
</dbReference>
<sequence>MTSKGLPGDSVCYDPQDLKQNMSELQRKEYLCTTKAQELKVLSPVQRRSTLTVEEAAEMLGLSRAFTYEAVNRGEIPSIRIGRRILVPKVALERLLNSAEGQQVQ</sequence>
<dbReference type="NCBIfam" id="TIGR01764">
    <property type="entry name" value="excise"/>
    <property type="match status" value="1"/>
</dbReference>
<evidence type="ECO:0000259" key="1">
    <source>
        <dbReference type="Pfam" id="PF12728"/>
    </source>
</evidence>
<dbReference type="Pfam" id="PF12728">
    <property type="entry name" value="HTH_17"/>
    <property type="match status" value="1"/>
</dbReference>
<dbReference type="RefSeq" id="WP_052606820.1">
    <property type="nucleotide sequence ID" value="NZ_JXYS01000104.1"/>
</dbReference>
<dbReference type="STRING" id="1280514.AXFE_31480"/>
<organism evidence="2 3">
    <name type="scientific">Acidithrix ferrooxidans</name>
    <dbReference type="NCBI Taxonomy" id="1280514"/>
    <lineage>
        <taxon>Bacteria</taxon>
        <taxon>Bacillati</taxon>
        <taxon>Actinomycetota</taxon>
        <taxon>Acidimicrobiia</taxon>
        <taxon>Acidimicrobiales</taxon>
        <taxon>Acidimicrobiaceae</taxon>
        <taxon>Acidithrix</taxon>
    </lineage>
</organism>
<dbReference type="InterPro" id="IPR038148">
    <property type="entry name" value="Tn1545/Tn916_Xis"/>
</dbReference>
<dbReference type="AlphaFoldDB" id="A0A0D8HG07"/>
<accession>A0A0D8HG07</accession>
<dbReference type="InterPro" id="IPR041657">
    <property type="entry name" value="HTH_17"/>
</dbReference>
<proteinExistence type="predicted"/>
<dbReference type="Proteomes" id="UP000032360">
    <property type="component" value="Unassembled WGS sequence"/>
</dbReference>
<gene>
    <name evidence="2" type="ORF">AXFE_31480</name>
</gene>
<feature type="domain" description="Helix-turn-helix" evidence="1">
    <location>
        <begin position="51"/>
        <end position="98"/>
    </location>
</feature>
<keyword evidence="3" id="KW-1185">Reference proteome</keyword>
<dbReference type="EMBL" id="JXYS01000104">
    <property type="protein sequence ID" value="KJF15996.1"/>
    <property type="molecule type" value="Genomic_DNA"/>
</dbReference>
<evidence type="ECO:0000313" key="3">
    <source>
        <dbReference type="Proteomes" id="UP000032360"/>
    </source>
</evidence>
<dbReference type="Gene3D" id="3.90.105.50">
    <property type="match status" value="1"/>
</dbReference>
<comment type="caution">
    <text evidence="2">The sequence shown here is derived from an EMBL/GenBank/DDBJ whole genome shotgun (WGS) entry which is preliminary data.</text>
</comment>